<organism evidence="2 3">
    <name type="scientific">Pichia kudriavzevii</name>
    <name type="common">Yeast</name>
    <name type="synonym">Issatchenkia orientalis</name>
    <dbReference type="NCBI Taxonomy" id="4909"/>
    <lineage>
        <taxon>Eukaryota</taxon>
        <taxon>Fungi</taxon>
        <taxon>Dikarya</taxon>
        <taxon>Ascomycota</taxon>
        <taxon>Saccharomycotina</taxon>
        <taxon>Pichiomycetes</taxon>
        <taxon>Pichiales</taxon>
        <taxon>Pichiaceae</taxon>
        <taxon>Pichia</taxon>
    </lineage>
</organism>
<comment type="caution">
    <text evidence="2">The sequence shown here is derived from an EMBL/GenBank/DDBJ whole genome shotgun (WGS) entry which is preliminary data.</text>
</comment>
<dbReference type="EMBL" id="MQVM01000074">
    <property type="protein sequence ID" value="ONH70627.1"/>
    <property type="molecule type" value="Genomic_DNA"/>
</dbReference>
<evidence type="ECO:0000313" key="1">
    <source>
        <dbReference type="EMBL" id="ONH70627.1"/>
    </source>
</evidence>
<dbReference type="EMBL" id="MQVM01000025">
    <property type="protein sequence ID" value="ONH72049.1"/>
    <property type="molecule type" value="Genomic_DNA"/>
</dbReference>
<gene>
    <name evidence="2" type="ORF">BOH78_4067</name>
    <name evidence="1" type="ORF">BOH78_5094</name>
</gene>
<reference evidence="3" key="1">
    <citation type="journal article" date="2017" name="Genome Announc.">
        <title>Genome sequences of Cyberlindnera fabianii 65, Pichia kudriavzevii 129, and Saccharomyces cerevisiae 131 isolated from fermented masau fruits in Zimbabwe.</title>
        <authorList>
            <person name="van Rijswijck I.M.H."/>
            <person name="Derks M.F.L."/>
            <person name="Abee T."/>
            <person name="de Ridder D."/>
            <person name="Smid E.J."/>
        </authorList>
    </citation>
    <scope>NUCLEOTIDE SEQUENCE [LARGE SCALE GENOMIC DNA]</scope>
    <source>
        <strain evidence="3">129</strain>
    </source>
</reference>
<evidence type="ECO:0000313" key="3">
    <source>
        <dbReference type="Proteomes" id="UP000189274"/>
    </source>
</evidence>
<sequence>MKVELFVKIVGLGL</sequence>
<proteinExistence type="predicted"/>
<protein>
    <submittedName>
        <fullName evidence="2">Uncharacterized protein</fullName>
    </submittedName>
</protein>
<accession>A0A1V2LI29</accession>
<dbReference type="Proteomes" id="UP000189274">
    <property type="component" value="Unassembled WGS sequence"/>
</dbReference>
<name>A0A1V2LI29_PICKU</name>
<reference evidence="2" key="2">
    <citation type="submission" date="2017-01" db="EMBL/GenBank/DDBJ databases">
        <authorList>
            <person name="Mah S.A."/>
            <person name="Swanson W.J."/>
            <person name="Moy G.W."/>
            <person name="Vacquier V.D."/>
        </authorList>
    </citation>
    <scope>NUCLEOTIDE SEQUENCE [LARGE SCALE GENOMIC DNA]</scope>
    <source>
        <strain evidence="2">129</strain>
    </source>
</reference>
<evidence type="ECO:0000313" key="2">
    <source>
        <dbReference type="EMBL" id="ONH72049.1"/>
    </source>
</evidence>